<comment type="catalytic activity">
    <reaction evidence="9 10">
        <text>Release of signal peptides from bacterial membrane prolipoproteins. Hydrolyzes -Xaa-Yaa-Zaa-|-(S,diacylglyceryl)Cys-, in which Xaa is hydrophobic (preferably Leu), and Yaa (Ala or Ser) and Zaa (Gly or Ala) have small, neutral side chains.</text>
        <dbReference type="EC" id="3.4.23.36"/>
    </reaction>
</comment>
<evidence type="ECO:0000256" key="9">
    <source>
        <dbReference type="HAMAP-Rule" id="MF_00161"/>
    </source>
</evidence>
<evidence type="ECO:0000256" key="11">
    <source>
        <dbReference type="RuleBase" id="RU004181"/>
    </source>
</evidence>
<evidence type="ECO:0000256" key="1">
    <source>
        <dbReference type="ARBA" id="ARBA00006139"/>
    </source>
</evidence>
<evidence type="ECO:0000313" key="12">
    <source>
        <dbReference type="EMBL" id="SEL35820.1"/>
    </source>
</evidence>
<feature type="transmembrane region" description="Helical" evidence="9">
    <location>
        <begin position="140"/>
        <end position="160"/>
    </location>
</feature>
<dbReference type="Proteomes" id="UP000199120">
    <property type="component" value="Unassembled WGS sequence"/>
</dbReference>
<sequence>MAKALTKQRGSGAGGSLAPWLGVALIVILADQLTKIAVARVFSYGQVREITSFFNLVLVYNRGAAFSFLAAAGGWQRWAFTVLGVVAALVICYLLKRHSAQRLFCTALALILGGALGNVIDRLVYGHVIDFLDFHVGGWHWPAFNVADSAITIGAVLLVFDELRRVRGSR</sequence>
<comment type="pathway">
    <text evidence="9">Protein modification; lipoprotein biosynthesis (signal peptide cleavage).</text>
</comment>
<feature type="transmembrane region" description="Helical" evidence="9">
    <location>
        <begin position="20"/>
        <end position="41"/>
    </location>
</feature>
<dbReference type="RefSeq" id="WP_090542753.1">
    <property type="nucleotide sequence ID" value="NZ_FNSR01000001.1"/>
</dbReference>
<dbReference type="PANTHER" id="PTHR33695">
    <property type="entry name" value="LIPOPROTEIN SIGNAL PEPTIDASE"/>
    <property type="match status" value="1"/>
</dbReference>
<dbReference type="HAMAP" id="MF_00161">
    <property type="entry name" value="LspA"/>
    <property type="match status" value="1"/>
</dbReference>
<feature type="transmembrane region" description="Helical" evidence="9">
    <location>
        <begin position="102"/>
        <end position="120"/>
    </location>
</feature>
<dbReference type="GO" id="GO:0006508">
    <property type="term" value="P:proteolysis"/>
    <property type="evidence" value="ECO:0007669"/>
    <property type="project" value="UniProtKB-KW"/>
</dbReference>
<keyword evidence="3 9" id="KW-0645">Protease</keyword>
<keyword evidence="7 9" id="KW-1133">Transmembrane helix</keyword>
<dbReference type="EMBL" id="FOAJ01000007">
    <property type="protein sequence ID" value="SEL35820.1"/>
    <property type="molecule type" value="Genomic_DNA"/>
</dbReference>
<evidence type="ECO:0000256" key="7">
    <source>
        <dbReference type="ARBA" id="ARBA00022989"/>
    </source>
</evidence>
<gene>
    <name evidence="9" type="primary">lspA</name>
    <name evidence="12" type="ORF">SAMN05192542_10717</name>
</gene>
<keyword evidence="6 9" id="KW-0378">Hydrolase</keyword>
<evidence type="ECO:0000256" key="5">
    <source>
        <dbReference type="ARBA" id="ARBA00022750"/>
    </source>
</evidence>
<feature type="active site" evidence="9">
    <location>
        <position position="130"/>
    </location>
</feature>
<evidence type="ECO:0000313" key="13">
    <source>
        <dbReference type="Proteomes" id="UP000199120"/>
    </source>
</evidence>
<dbReference type="InterPro" id="IPR001872">
    <property type="entry name" value="Peptidase_A8"/>
</dbReference>
<dbReference type="UniPathway" id="UPA00665"/>
<dbReference type="NCBIfam" id="TIGR00077">
    <property type="entry name" value="lspA"/>
    <property type="match status" value="1"/>
</dbReference>
<dbReference type="STRING" id="416943.SAMN05445871_0985"/>
<organism evidence="12 13">
    <name type="scientific">Paraburkholderia caballeronis</name>
    <dbReference type="NCBI Taxonomy" id="416943"/>
    <lineage>
        <taxon>Bacteria</taxon>
        <taxon>Pseudomonadati</taxon>
        <taxon>Pseudomonadota</taxon>
        <taxon>Betaproteobacteria</taxon>
        <taxon>Burkholderiales</taxon>
        <taxon>Burkholderiaceae</taxon>
        <taxon>Paraburkholderia</taxon>
    </lineage>
</organism>
<comment type="subcellular location">
    <subcellularLocation>
        <location evidence="9">Cell membrane</location>
        <topology evidence="9">Multi-pass membrane protein</topology>
    </subcellularLocation>
</comment>
<dbReference type="PANTHER" id="PTHR33695:SF1">
    <property type="entry name" value="LIPOPROTEIN SIGNAL PEPTIDASE"/>
    <property type="match status" value="1"/>
</dbReference>
<dbReference type="GO" id="GO:0004190">
    <property type="term" value="F:aspartic-type endopeptidase activity"/>
    <property type="evidence" value="ECO:0007669"/>
    <property type="project" value="UniProtKB-UniRule"/>
</dbReference>
<proteinExistence type="inferred from homology"/>
<reference evidence="13" key="1">
    <citation type="submission" date="2016-10" db="EMBL/GenBank/DDBJ databases">
        <authorList>
            <person name="Varghese N."/>
            <person name="Submissions S."/>
        </authorList>
    </citation>
    <scope>NUCLEOTIDE SEQUENCE [LARGE SCALE GENOMIC DNA]</scope>
    <source>
        <strain evidence="13">LMG 26416</strain>
    </source>
</reference>
<comment type="similarity">
    <text evidence="1 9 11">Belongs to the peptidase A8 family.</text>
</comment>
<keyword evidence="13" id="KW-1185">Reference proteome</keyword>
<comment type="function">
    <text evidence="9 10">This protein specifically catalyzes the removal of signal peptides from prolipoproteins.</text>
</comment>
<dbReference type="GO" id="GO:0005886">
    <property type="term" value="C:plasma membrane"/>
    <property type="evidence" value="ECO:0007669"/>
    <property type="project" value="UniProtKB-SubCell"/>
</dbReference>
<keyword evidence="8 9" id="KW-0472">Membrane</keyword>
<keyword evidence="2 9" id="KW-1003">Cell membrane</keyword>
<feature type="transmembrane region" description="Helical" evidence="9">
    <location>
        <begin position="78"/>
        <end position="95"/>
    </location>
</feature>
<feature type="active site" evidence="9">
    <location>
        <position position="148"/>
    </location>
</feature>
<evidence type="ECO:0000256" key="3">
    <source>
        <dbReference type="ARBA" id="ARBA00022670"/>
    </source>
</evidence>
<name>A0A1H7PJ70_9BURK</name>
<dbReference type="OrthoDB" id="9810259at2"/>
<dbReference type="PROSITE" id="PS00855">
    <property type="entry name" value="SPASE_II"/>
    <property type="match status" value="1"/>
</dbReference>
<accession>A0A1H7PJ70</accession>
<dbReference type="AlphaFoldDB" id="A0A1H7PJ70"/>
<evidence type="ECO:0000256" key="8">
    <source>
        <dbReference type="ARBA" id="ARBA00023136"/>
    </source>
</evidence>
<keyword evidence="5 9" id="KW-0064">Aspartyl protease</keyword>
<evidence type="ECO:0000256" key="10">
    <source>
        <dbReference type="RuleBase" id="RU000594"/>
    </source>
</evidence>
<dbReference type="Pfam" id="PF01252">
    <property type="entry name" value="Peptidase_A8"/>
    <property type="match status" value="1"/>
</dbReference>
<evidence type="ECO:0000256" key="4">
    <source>
        <dbReference type="ARBA" id="ARBA00022692"/>
    </source>
</evidence>
<dbReference type="EC" id="3.4.23.36" evidence="9"/>
<protein>
    <recommendedName>
        <fullName evidence="9">Lipoprotein signal peptidase</fullName>
        <ecNumber evidence="9">3.4.23.36</ecNumber>
    </recommendedName>
    <alternativeName>
        <fullName evidence="9">Prolipoprotein signal peptidase</fullName>
    </alternativeName>
    <alternativeName>
        <fullName evidence="9">Signal peptidase II</fullName>
        <shortName evidence="9">SPase II</shortName>
    </alternativeName>
</protein>
<evidence type="ECO:0000256" key="2">
    <source>
        <dbReference type="ARBA" id="ARBA00022475"/>
    </source>
</evidence>
<keyword evidence="4 9" id="KW-0812">Transmembrane</keyword>
<evidence type="ECO:0000256" key="6">
    <source>
        <dbReference type="ARBA" id="ARBA00022801"/>
    </source>
</evidence>
<dbReference type="PRINTS" id="PR00781">
    <property type="entry name" value="LIPOSIGPTASE"/>
</dbReference>